<sequence>MLMQISSKLFLFLILVIDFNLFAEAPDPVRGKNGMVVSASKLASEVGVEILKKGGNAIDAAVAVGFALAVTYPAAGNIGGGGFMVIRLKDGTTTTIDYREKAPLNAHEKMFQDSAGNFLPQLSQEGTTSAGVPGSVAGMIYALEKYGTLKLKDVIEPAIRLAEQGFTLDYRLTQSLNYFYEDFLKYPSSQKIFTKNGQPFNEGDLFVQNDLANTLELIAQKGKDGFYKGEVAHKIVNQIQSMGGGITLEDLANYLPVERKPLISSYRDYEIITMGPPSGGGITLIQTLNILENKNFSKDDWGSSDYIHTVTEAFKFSFADRSKHLGDPDFYQVPVDNLISKKYAKELFNKISDKAIPSSQIMPGEFFSLNESKETTHYSVIDKDGNAVSTTTTINSSYGSRIVVEGAGFLLNNEMDDFSSKPGEPNQFGLVGSEANKIEPGKRMLSSMTPTIITKDKKPVLIIGSPGGSTIPTVVCQVILNYLDFGMDIQQAVNAARFHHQWLPDQIDYEEFGIAKDVLDNLIRKGQIIGGKKILGRVEAIAVENNLYLGATDPRGFGAAIGY</sequence>
<comment type="PTM">
    <text evidence="11">Cleaved by autocatalysis into a large and a small subunit.</text>
</comment>
<dbReference type="eggNOG" id="COG0405">
    <property type="taxonomic scope" value="Bacteria"/>
</dbReference>
<dbReference type="AlphaFoldDB" id="I0AJV3"/>
<dbReference type="EC" id="3.4.19.13" evidence="11"/>
<evidence type="ECO:0000313" key="13">
    <source>
        <dbReference type="Proteomes" id="UP000007394"/>
    </source>
</evidence>
<dbReference type="KEGG" id="ial:IALB_1552"/>
<organism evidence="12 13">
    <name type="scientific">Ignavibacterium album (strain DSM 19864 / JCM 16511 / NBRC 101810 / Mat9-16)</name>
    <dbReference type="NCBI Taxonomy" id="945713"/>
    <lineage>
        <taxon>Bacteria</taxon>
        <taxon>Pseudomonadati</taxon>
        <taxon>Ignavibacteriota</taxon>
        <taxon>Ignavibacteria</taxon>
        <taxon>Ignavibacteriales</taxon>
        <taxon>Ignavibacteriaceae</taxon>
        <taxon>Ignavibacterium</taxon>
    </lineage>
</organism>
<dbReference type="GO" id="GO:0006750">
    <property type="term" value="P:glutathione biosynthetic process"/>
    <property type="evidence" value="ECO:0007669"/>
    <property type="project" value="UniProtKB-KW"/>
</dbReference>
<dbReference type="HOGENOM" id="CLU_014813_0_3_10"/>
<comment type="catalytic activity">
    <reaction evidence="2 11">
        <text>glutathione + H2O = L-cysteinylglycine + L-glutamate</text>
        <dbReference type="Rhea" id="RHEA:28807"/>
        <dbReference type="ChEBI" id="CHEBI:15377"/>
        <dbReference type="ChEBI" id="CHEBI:29985"/>
        <dbReference type="ChEBI" id="CHEBI:57925"/>
        <dbReference type="ChEBI" id="CHEBI:61694"/>
        <dbReference type="EC" id="3.4.19.13"/>
    </reaction>
</comment>
<dbReference type="NCBIfam" id="TIGR00066">
    <property type="entry name" value="g_glut_trans"/>
    <property type="match status" value="1"/>
</dbReference>
<evidence type="ECO:0000256" key="3">
    <source>
        <dbReference type="ARBA" id="ARBA00009381"/>
    </source>
</evidence>
<dbReference type="STRING" id="945713.IALB_1552"/>
<dbReference type="PANTHER" id="PTHR43199">
    <property type="entry name" value="GLUTATHIONE HYDROLASE"/>
    <property type="match status" value="1"/>
</dbReference>
<feature type="binding site" evidence="10">
    <location>
        <begin position="446"/>
        <end position="447"/>
    </location>
    <ligand>
        <name>L-glutamate</name>
        <dbReference type="ChEBI" id="CHEBI:29985"/>
    </ligand>
</feature>
<comment type="catalytic activity">
    <reaction evidence="8 11">
        <text>an N-terminal (5-L-glutamyl)-[peptide] + an alpha-amino acid = 5-L-glutamyl amino acid + an N-terminal L-alpha-aminoacyl-[peptide]</text>
        <dbReference type="Rhea" id="RHEA:23904"/>
        <dbReference type="Rhea" id="RHEA-COMP:9780"/>
        <dbReference type="Rhea" id="RHEA-COMP:9795"/>
        <dbReference type="ChEBI" id="CHEBI:77644"/>
        <dbReference type="ChEBI" id="CHEBI:78597"/>
        <dbReference type="ChEBI" id="CHEBI:78599"/>
        <dbReference type="ChEBI" id="CHEBI:78608"/>
        <dbReference type="EC" id="2.3.2.2"/>
    </reaction>
</comment>
<feature type="binding site" evidence="10">
    <location>
        <position position="99"/>
    </location>
    <ligand>
        <name>L-glutamate</name>
        <dbReference type="ChEBI" id="CHEBI:29985"/>
    </ligand>
</feature>
<feature type="binding site" evidence="10">
    <location>
        <begin position="393"/>
        <end position="395"/>
    </location>
    <ligand>
        <name>L-glutamate</name>
        <dbReference type="ChEBI" id="CHEBI:29985"/>
    </ligand>
</feature>
<comment type="catalytic activity">
    <reaction evidence="1 11">
        <text>an S-substituted glutathione + H2O = an S-substituted L-cysteinylglycine + L-glutamate</text>
        <dbReference type="Rhea" id="RHEA:59468"/>
        <dbReference type="ChEBI" id="CHEBI:15377"/>
        <dbReference type="ChEBI" id="CHEBI:29985"/>
        <dbReference type="ChEBI" id="CHEBI:90779"/>
        <dbReference type="ChEBI" id="CHEBI:143103"/>
        <dbReference type="EC" id="3.4.19.13"/>
    </reaction>
</comment>
<keyword evidence="4 11" id="KW-0808">Transferase</keyword>
<evidence type="ECO:0000256" key="9">
    <source>
        <dbReference type="PIRSR" id="PIRSR600101-1"/>
    </source>
</evidence>
<evidence type="ECO:0000256" key="1">
    <source>
        <dbReference type="ARBA" id="ARBA00001049"/>
    </source>
</evidence>
<keyword evidence="11" id="KW-0317">Glutathione biosynthesis</keyword>
<evidence type="ECO:0000256" key="8">
    <source>
        <dbReference type="ARBA" id="ARBA00047417"/>
    </source>
</evidence>
<dbReference type="GO" id="GO:0103068">
    <property type="term" value="F:leukotriene C4 gamma-glutamyl transferase activity"/>
    <property type="evidence" value="ECO:0007669"/>
    <property type="project" value="UniProtKB-EC"/>
</dbReference>
<reference evidence="12 13" key="1">
    <citation type="journal article" date="2012" name="Front. Microbiol.">
        <title>Complete genome of Ignavibacterium album, a metabolically versatile, flagellated, facultative anaerobe from the phylum Chlorobi.</title>
        <authorList>
            <person name="Liu Z."/>
            <person name="Frigaard N.-U."/>
            <person name="Vogl K."/>
            <person name="Iino T."/>
            <person name="Ohkuma M."/>
            <person name="Overmann J."/>
            <person name="Bryant D.A."/>
        </authorList>
    </citation>
    <scope>NUCLEOTIDE SEQUENCE [LARGE SCALE GENOMIC DNA]</scope>
    <source>
        <strain evidence="13">DSM 19864 / JCM 16511 / NBRC 101810 / Mat9-16</strain>
    </source>
</reference>
<dbReference type="InterPro" id="IPR043138">
    <property type="entry name" value="GGT_lsub"/>
</dbReference>
<proteinExistence type="inferred from homology"/>
<dbReference type="MEROPS" id="T03.001"/>
<accession>I0AJV3</accession>
<keyword evidence="5 11" id="KW-0378">Hydrolase</keyword>
<gene>
    <name evidence="12" type="primary">ggt</name>
    <name evidence="12" type="ordered locus">IALB_1552</name>
</gene>
<evidence type="ECO:0000256" key="4">
    <source>
        <dbReference type="ARBA" id="ARBA00022679"/>
    </source>
</evidence>
<feature type="binding site" evidence="10">
    <location>
        <position position="417"/>
    </location>
    <ligand>
        <name>L-glutamate</name>
        <dbReference type="ChEBI" id="CHEBI:29985"/>
    </ligand>
</feature>
<feature type="active site" description="Nucleophile" evidence="9">
    <location>
        <position position="375"/>
    </location>
</feature>
<dbReference type="RefSeq" id="WP_014560413.1">
    <property type="nucleotide sequence ID" value="NC_017464.1"/>
</dbReference>
<evidence type="ECO:0000256" key="2">
    <source>
        <dbReference type="ARBA" id="ARBA00001089"/>
    </source>
</evidence>
<comment type="pathway">
    <text evidence="11">Sulfur metabolism; glutathione metabolism.</text>
</comment>
<keyword evidence="13" id="KW-1185">Reference proteome</keyword>
<name>I0AJV3_IGNAJ</name>
<dbReference type="EC" id="2.3.2.2" evidence="11"/>
<evidence type="ECO:0000256" key="7">
    <source>
        <dbReference type="ARBA" id="ARBA00023315"/>
    </source>
</evidence>
<dbReference type="EMBL" id="CP003418">
    <property type="protein sequence ID" value="AFH49260.1"/>
    <property type="molecule type" value="Genomic_DNA"/>
</dbReference>
<keyword evidence="6 11" id="KW-0865">Zymogen</keyword>
<dbReference type="InterPro" id="IPR055262">
    <property type="entry name" value="GGT_CS"/>
</dbReference>
<comment type="subunit">
    <text evidence="11">This enzyme consists of two polypeptide chains, which are synthesized in precursor form from a single polypeptide.</text>
</comment>
<protein>
    <recommendedName>
        <fullName evidence="11">Glutathione hydrolase proenzyme</fullName>
        <ecNumber evidence="11">2.3.2.2</ecNumber>
        <ecNumber evidence="11">3.4.19.13</ecNumber>
    </recommendedName>
    <component>
        <recommendedName>
            <fullName evidence="11">Glutathione hydrolase large chain</fullName>
        </recommendedName>
    </component>
    <component>
        <recommendedName>
            <fullName evidence="11">Glutathione hydrolase small chain</fullName>
        </recommendedName>
    </component>
</protein>
<dbReference type="UniPathway" id="UPA00204"/>
<keyword evidence="7 11" id="KW-0012">Acyltransferase</keyword>
<evidence type="ECO:0000256" key="6">
    <source>
        <dbReference type="ARBA" id="ARBA00023145"/>
    </source>
</evidence>
<dbReference type="GO" id="GO:0036374">
    <property type="term" value="F:glutathione hydrolase activity"/>
    <property type="evidence" value="ECO:0007669"/>
    <property type="project" value="UniProtKB-UniRule"/>
</dbReference>
<evidence type="ECO:0000313" key="12">
    <source>
        <dbReference type="EMBL" id="AFH49260.1"/>
    </source>
</evidence>
<dbReference type="PRINTS" id="PR01210">
    <property type="entry name" value="GGTRANSPTASE"/>
</dbReference>
<dbReference type="PROSITE" id="PS00462">
    <property type="entry name" value="G_GLU_TRANSPEPTIDASE"/>
    <property type="match status" value="1"/>
</dbReference>
<dbReference type="Gene3D" id="1.10.246.130">
    <property type="match status" value="1"/>
</dbReference>
<dbReference type="Pfam" id="PF01019">
    <property type="entry name" value="G_glu_transpept"/>
    <property type="match status" value="1"/>
</dbReference>
<dbReference type="PANTHER" id="PTHR43199:SF1">
    <property type="entry name" value="GLUTATHIONE HYDROLASE PROENZYME"/>
    <property type="match status" value="1"/>
</dbReference>
<evidence type="ECO:0000256" key="5">
    <source>
        <dbReference type="ARBA" id="ARBA00022801"/>
    </source>
</evidence>
<dbReference type="Gene3D" id="3.60.20.40">
    <property type="match status" value="1"/>
</dbReference>
<dbReference type="Proteomes" id="UP000007394">
    <property type="component" value="Chromosome"/>
</dbReference>
<dbReference type="SUPFAM" id="SSF56235">
    <property type="entry name" value="N-terminal nucleophile aminohydrolases (Ntn hydrolases)"/>
    <property type="match status" value="1"/>
</dbReference>
<dbReference type="InterPro" id="IPR000101">
    <property type="entry name" value="GGT_peptidase"/>
</dbReference>
<dbReference type="GO" id="GO:0006751">
    <property type="term" value="P:glutathione catabolic process"/>
    <property type="evidence" value="ECO:0007669"/>
    <property type="project" value="UniProtKB-UniRule"/>
</dbReference>
<evidence type="ECO:0000256" key="10">
    <source>
        <dbReference type="PIRSR" id="PIRSR600101-2"/>
    </source>
</evidence>
<dbReference type="PATRIC" id="fig|945713.3.peg.1553"/>
<feature type="binding site" evidence="10">
    <location>
        <position position="468"/>
    </location>
    <ligand>
        <name>L-glutamate</name>
        <dbReference type="ChEBI" id="CHEBI:29985"/>
    </ligand>
</feature>
<evidence type="ECO:0000256" key="11">
    <source>
        <dbReference type="RuleBase" id="RU368036"/>
    </source>
</evidence>
<dbReference type="InterPro" id="IPR043137">
    <property type="entry name" value="GGT_ssub_C"/>
</dbReference>
<comment type="similarity">
    <text evidence="3 11">Belongs to the gamma-glutamyltransferase family.</text>
</comment>
<dbReference type="InterPro" id="IPR051792">
    <property type="entry name" value="GGT_bact"/>
</dbReference>
<dbReference type="InterPro" id="IPR029055">
    <property type="entry name" value="Ntn_hydrolases_N"/>
</dbReference>